<dbReference type="EMBL" id="QMEY01000020">
    <property type="protein sequence ID" value="RBQ15918.1"/>
    <property type="molecule type" value="Genomic_DNA"/>
</dbReference>
<sequence>MGKAKPDDTFPPVVPGEPVVLDGGDRRCVLLLIELRRLVAELEPGRVVHLIASDPAAPIDLPAWCHLTGHTYLGPVEAGPLPPASTAYAVRVEAESQPTRAGAPWRVADS</sequence>
<dbReference type="InterPro" id="IPR001455">
    <property type="entry name" value="TusA-like"/>
</dbReference>
<dbReference type="InterPro" id="IPR036868">
    <property type="entry name" value="TusA-like_sf"/>
</dbReference>
<dbReference type="SUPFAM" id="SSF64307">
    <property type="entry name" value="SirA-like"/>
    <property type="match status" value="1"/>
</dbReference>
<dbReference type="Gene3D" id="3.30.110.40">
    <property type="entry name" value="TusA-like domain"/>
    <property type="match status" value="1"/>
</dbReference>
<dbReference type="CDD" id="cd00291">
    <property type="entry name" value="SirA_YedF_YeeD"/>
    <property type="match status" value="1"/>
</dbReference>
<organism evidence="2 3">
    <name type="scientific">Spongiactinospora rosea</name>
    <dbReference type="NCBI Taxonomy" id="2248750"/>
    <lineage>
        <taxon>Bacteria</taxon>
        <taxon>Bacillati</taxon>
        <taxon>Actinomycetota</taxon>
        <taxon>Actinomycetes</taxon>
        <taxon>Streptosporangiales</taxon>
        <taxon>Streptosporangiaceae</taxon>
        <taxon>Spongiactinospora</taxon>
    </lineage>
</organism>
<evidence type="ECO:0000313" key="2">
    <source>
        <dbReference type="EMBL" id="RBQ15918.1"/>
    </source>
</evidence>
<dbReference type="OrthoDB" id="8636759at2"/>
<evidence type="ECO:0000259" key="1">
    <source>
        <dbReference type="Pfam" id="PF01206"/>
    </source>
</evidence>
<evidence type="ECO:0000313" key="3">
    <source>
        <dbReference type="Proteomes" id="UP000253303"/>
    </source>
</evidence>
<proteinExistence type="predicted"/>
<reference evidence="2 3" key="1">
    <citation type="submission" date="2018-06" db="EMBL/GenBank/DDBJ databases">
        <title>Sphaerisporangium craniellae sp. nov., isolated from a marine sponge in the South China Sea.</title>
        <authorList>
            <person name="Li L."/>
        </authorList>
    </citation>
    <scope>NUCLEOTIDE SEQUENCE [LARGE SCALE GENOMIC DNA]</scope>
    <source>
        <strain evidence="2 3">LHW63015</strain>
    </source>
</reference>
<keyword evidence="2" id="KW-0808">Transferase</keyword>
<gene>
    <name evidence="2" type="ORF">DP939_33485</name>
</gene>
<feature type="domain" description="UPF0033" evidence="1">
    <location>
        <begin position="25"/>
        <end position="77"/>
    </location>
</feature>
<name>A0A366LPT7_9ACTN</name>
<dbReference type="RefSeq" id="WP_113984838.1">
    <property type="nucleotide sequence ID" value="NZ_QMEY01000020.1"/>
</dbReference>
<protein>
    <submittedName>
        <fullName evidence="2">Sulfurtransferase TusA family protein</fullName>
    </submittedName>
</protein>
<comment type="caution">
    <text evidence="2">The sequence shown here is derived from an EMBL/GenBank/DDBJ whole genome shotgun (WGS) entry which is preliminary data.</text>
</comment>
<dbReference type="Pfam" id="PF01206">
    <property type="entry name" value="TusA"/>
    <property type="match status" value="1"/>
</dbReference>
<dbReference type="AlphaFoldDB" id="A0A366LPT7"/>
<accession>A0A366LPT7</accession>
<dbReference type="GO" id="GO:0016740">
    <property type="term" value="F:transferase activity"/>
    <property type="evidence" value="ECO:0007669"/>
    <property type="project" value="UniProtKB-KW"/>
</dbReference>
<keyword evidence="3" id="KW-1185">Reference proteome</keyword>
<dbReference type="Proteomes" id="UP000253303">
    <property type="component" value="Unassembled WGS sequence"/>
</dbReference>